<evidence type="ECO:0000313" key="4">
    <source>
        <dbReference type="Proteomes" id="UP000000589"/>
    </source>
</evidence>
<dbReference type="PeptideAtlas" id="E9QAY1"/>
<dbReference type="ProteomicsDB" id="312314"/>
<dbReference type="HOGENOM" id="CLU_2426439_0_0_1"/>
<accession>E9QAY1</accession>
<sequence>MGLYAAAAAVLAGVESRQGSLKGLVYSSNFQNLKQLYALVCETQRYSAVLDAVIASAGLLRAEKKLRPHLAKPGRLASSQGAAFSFGSLAA</sequence>
<dbReference type="InterPro" id="IPR048889">
    <property type="entry name" value="NSUN5_RCM1_N"/>
</dbReference>
<keyword evidence="4" id="KW-1185">Reference proteome</keyword>
<reference evidence="2 4" key="2">
    <citation type="journal article" date="2011" name="PLoS Biol.">
        <title>Modernizing reference genome assemblies.</title>
        <authorList>
            <person name="Church D.M."/>
            <person name="Schneider V.A."/>
            <person name="Graves T."/>
            <person name="Auger K."/>
            <person name="Cunningham F."/>
            <person name="Bouk N."/>
            <person name="Chen H.C."/>
            <person name="Agarwala R."/>
            <person name="McLaren W.M."/>
            <person name="Ritchie G.R."/>
            <person name="Albracht D."/>
            <person name="Kremitzki M."/>
            <person name="Rock S."/>
            <person name="Kotkiewicz H."/>
            <person name="Kremitzki C."/>
            <person name="Wollam A."/>
            <person name="Trani L."/>
            <person name="Fulton L."/>
            <person name="Fulton R."/>
            <person name="Matthews L."/>
            <person name="Whitehead S."/>
            <person name="Chow W."/>
            <person name="Torrance J."/>
            <person name="Dunn M."/>
            <person name="Harden G."/>
            <person name="Threadgold G."/>
            <person name="Wood J."/>
            <person name="Collins J."/>
            <person name="Heath P."/>
            <person name="Griffiths G."/>
            <person name="Pelan S."/>
            <person name="Grafham D."/>
            <person name="Eichler E.E."/>
            <person name="Weinstock G."/>
            <person name="Mardis E.R."/>
            <person name="Wilson R.K."/>
            <person name="Howe K."/>
            <person name="Flicek P."/>
            <person name="Hubbard T."/>
        </authorList>
    </citation>
    <scope>NUCLEOTIDE SEQUENCE [LARGE SCALE GENOMIC DNA]</scope>
    <source>
        <strain evidence="2 4">C57BL/6J</strain>
    </source>
</reference>
<dbReference type="ExpressionAtlas" id="E9QAY1">
    <property type="expression patterns" value="baseline and differential"/>
</dbReference>
<organism evidence="2 4">
    <name type="scientific">Mus musculus</name>
    <name type="common">Mouse</name>
    <dbReference type="NCBI Taxonomy" id="10090"/>
    <lineage>
        <taxon>Eukaryota</taxon>
        <taxon>Metazoa</taxon>
        <taxon>Chordata</taxon>
        <taxon>Craniata</taxon>
        <taxon>Vertebrata</taxon>
        <taxon>Euteleostomi</taxon>
        <taxon>Mammalia</taxon>
        <taxon>Eutheria</taxon>
        <taxon>Euarchontoglires</taxon>
        <taxon>Glires</taxon>
        <taxon>Rodentia</taxon>
        <taxon>Myomorpha</taxon>
        <taxon>Muroidea</taxon>
        <taxon>Muridae</taxon>
        <taxon>Murinae</taxon>
        <taxon>Mus</taxon>
        <taxon>Mus</taxon>
    </lineage>
</organism>
<reference evidence="2 4" key="1">
    <citation type="journal article" date="2009" name="PLoS Biol.">
        <title>Lineage-specific biology revealed by a finished genome assembly of the mouse.</title>
        <authorList>
            <consortium name="Mouse Genome Sequencing Consortium"/>
            <person name="Church D.M."/>
            <person name="Goodstadt L."/>
            <person name="Hillier L.W."/>
            <person name="Zody M.C."/>
            <person name="Goldstein S."/>
            <person name="She X."/>
            <person name="Bult C.J."/>
            <person name="Agarwala R."/>
            <person name="Cherry J.L."/>
            <person name="DiCuccio M."/>
            <person name="Hlavina W."/>
            <person name="Kapustin Y."/>
            <person name="Meric P."/>
            <person name="Maglott D."/>
            <person name="Birtle Z."/>
            <person name="Marques A.C."/>
            <person name="Graves T."/>
            <person name="Zhou S."/>
            <person name="Teague B."/>
            <person name="Potamousis K."/>
            <person name="Churas C."/>
            <person name="Place M."/>
            <person name="Herschleb J."/>
            <person name="Runnheim R."/>
            <person name="Forrest D."/>
            <person name="Amos-Landgraf J."/>
            <person name="Schwartz D.C."/>
            <person name="Cheng Z."/>
            <person name="Lindblad-Toh K."/>
            <person name="Eichler E.E."/>
            <person name="Ponting C.P."/>
        </authorList>
    </citation>
    <scope>NUCLEOTIDE SEQUENCE [LARGE SCALE GENOMIC DNA]</scope>
    <source>
        <strain evidence="2 4">C57BL/6J</strain>
    </source>
</reference>
<dbReference type="VEuPathDB" id="HostDB:ENSMUSG00000000916"/>
<dbReference type="Proteomes" id="UP000000589">
    <property type="component" value="Chromosome 5"/>
</dbReference>
<feature type="domain" description="NSUN5/RCM1 N-terminal" evidence="1">
    <location>
        <begin position="34"/>
        <end position="72"/>
    </location>
</feature>
<evidence type="ECO:0000313" key="2">
    <source>
        <dbReference type="Ensembl" id="ENSMUSP00000128370.2"/>
    </source>
</evidence>
<dbReference type="Antibodypedia" id="14275">
    <property type="antibodies" value="83 antibodies from 22 providers"/>
</dbReference>
<dbReference type="GeneTree" id="ENSGT00940000155974"/>
<gene>
    <name evidence="2 3" type="primary">Nsun5</name>
</gene>
<proteinExistence type="evidence at protein level"/>
<evidence type="ECO:0007829" key="6">
    <source>
        <dbReference type="ProteomicsDB" id="E9QAY1"/>
    </source>
</evidence>
<dbReference type="AlphaFoldDB" id="E9QAY1"/>
<keyword evidence="5 6" id="KW-1267">Proteomics identification</keyword>
<dbReference type="Pfam" id="PF21153">
    <property type="entry name" value="NSUN5_N"/>
    <property type="match status" value="1"/>
</dbReference>
<dbReference type="Ensembl" id="ENSMUST00000170342.5">
    <property type="protein sequence ID" value="ENSMUSP00000128370.2"/>
    <property type="gene ID" value="ENSMUSG00000000916.16"/>
</dbReference>
<reference evidence="2" key="4">
    <citation type="submission" date="2025-09" db="UniProtKB">
        <authorList>
            <consortium name="Ensembl"/>
        </authorList>
    </citation>
    <scope>IDENTIFICATION</scope>
    <source>
        <strain evidence="2">C57BL/6J</strain>
    </source>
</reference>
<evidence type="ECO:0007829" key="5">
    <source>
        <dbReference type="PeptideAtlas" id="E9QAY1"/>
    </source>
</evidence>
<reference evidence="2" key="3">
    <citation type="submission" date="2025-08" db="UniProtKB">
        <authorList>
            <consortium name="Ensembl"/>
        </authorList>
    </citation>
    <scope>IDENTIFICATION</scope>
    <source>
        <strain evidence="2">C57BL/6J</strain>
    </source>
</reference>
<dbReference type="AGR" id="MGI:2140844"/>
<protein>
    <submittedName>
        <fullName evidence="2">NOL1/NOP2/Sun domain family, member 5</fullName>
    </submittedName>
</protein>
<dbReference type="Bgee" id="ENSMUSG00000000916">
    <property type="expression patterns" value="Expressed in dorsal pancreas and 226 other cell types or tissues"/>
</dbReference>
<dbReference type="MGI" id="MGI:2140844">
    <property type="gene designation" value="Nsun5"/>
</dbReference>
<name>E9QAY1_MOUSE</name>
<evidence type="ECO:0000313" key="3">
    <source>
        <dbReference type="MGI" id="MGI:2140844"/>
    </source>
</evidence>
<evidence type="ECO:0000259" key="1">
    <source>
        <dbReference type="Pfam" id="PF21153"/>
    </source>
</evidence>